<dbReference type="NCBIfam" id="NF010109">
    <property type="entry name" value="PRK13582.1"/>
    <property type="match status" value="1"/>
</dbReference>
<dbReference type="GO" id="GO:0006564">
    <property type="term" value="P:L-serine biosynthetic process"/>
    <property type="evidence" value="ECO:0007669"/>
    <property type="project" value="UniProtKB-KW"/>
</dbReference>
<comment type="catalytic activity">
    <reaction evidence="9">
        <text>O-phospho-D-serine + H2O = D-serine + phosphate</text>
        <dbReference type="Rhea" id="RHEA:24873"/>
        <dbReference type="ChEBI" id="CHEBI:15377"/>
        <dbReference type="ChEBI" id="CHEBI:35247"/>
        <dbReference type="ChEBI" id="CHEBI:43474"/>
        <dbReference type="ChEBI" id="CHEBI:58680"/>
        <dbReference type="EC" id="3.1.3.3"/>
    </reaction>
</comment>
<feature type="binding site" evidence="11">
    <location>
        <position position="133"/>
    </location>
    <ligand>
        <name>substrate</name>
    </ligand>
</feature>
<dbReference type="SUPFAM" id="SSF56784">
    <property type="entry name" value="HAD-like"/>
    <property type="match status" value="1"/>
</dbReference>
<evidence type="ECO:0000313" key="14">
    <source>
        <dbReference type="Proteomes" id="UP000189670"/>
    </source>
</evidence>
<dbReference type="NCBIfam" id="TIGR01488">
    <property type="entry name" value="HAD-SF-IB"/>
    <property type="match status" value="1"/>
</dbReference>
<dbReference type="PANTHER" id="PTHR43344:SF2">
    <property type="entry name" value="PHOSPHOSERINE PHOSPHATASE"/>
    <property type="match status" value="1"/>
</dbReference>
<feature type="binding site" evidence="11">
    <location>
        <position position="155"/>
    </location>
    <ligand>
        <name>substrate</name>
    </ligand>
</feature>
<keyword evidence="6" id="KW-0460">Magnesium</keyword>
<feature type="binding site" evidence="12">
    <location>
        <position position="9"/>
    </location>
    <ligand>
        <name>Mg(2+)</name>
        <dbReference type="ChEBI" id="CHEBI:18420"/>
    </ligand>
</feature>
<keyword evidence="13" id="KW-0808">Transferase</keyword>
<evidence type="ECO:0000313" key="13">
    <source>
        <dbReference type="EMBL" id="ETR73579.1"/>
    </source>
</evidence>
<evidence type="ECO:0000256" key="8">
    <source>
        <dbReference type="ARBA" id="ARBA00048138"/>
    </source>
</evidence>
<feature type="active site" description="Nucleophile" evidence="10">
    <location>
        <position position="7"/>
    </location>
</feature>
<dbReference type="GO" id="GO:0036424">
    <property type="term" value="F:L-phosphoserine phosphatase activity"/>
    <property type="evidence" value="ECO:0007669"/>
    <property type="project" value="TreeGrafter"/>
</dbReference>
<comment type="caution">
    <text evidence="13">The sequence shown here is derived from an EMBL/GenBank/DDBJ whole genome shotgun (WGS) entry which is preliminary data.</text>
</comment>
<organism evidence="13 14">
    <name type="scientific">Candidatus Magnetoglobus multicellularis str. Araruama</name>
    <dbReference type="NCBI Taxonomy" id="890399"/>
    <lineage>
        <taxon>Bacteria</taxon>
        <taxon>Pseudomonadati</taxon>
        <taxon>Thermodesulfobacteriota</taxon>
        <taxon>Desulfobacteria</taxon>
        <taxon>Desulfobacterales</taxon>
        <taxon>Desulfobacteraceae</taxon>
        <taxon>Candidatus Magnetoglobus</taxon>
    </lineage>
</organism>
<dbReference type="AlphaFoldDB" id="A0A1V1PF97"/>
<name>A0A1V1PF97_9BACT</name>
<evidence type="ECO:0000256" key="7">
    <source>
        <dbReference type="ARBA" id="ARBA00023299"/>
    </source>
</evidence>
<feature type="binding site" evidence="11">
    <location>
        <position position="46"/>
    </location>
    <ligand>
        <name>substrate</name>
    </ligand>
</feature>
<dbReference type="Gene3D" id="3.90.1470.10">
    <property type="entry name" value="thrh gene product, domain 2"/>
    <property type="match status" value="1"/>
</dbReference>
<comment type="pathway">
    <text evidence="1">Amino-acid biosynthesis; L-serine biosynthesis; L-serine from 3-phospho-D-glycerate: step 3/3.</text>
</comment>
<dbReference type="GO" id="GO:0016740">
    <property type="term" value="F:transferase activity"/>
    <property type="evidence" value="ECO:0007669"/>
    <property type="project" value="UniProtKB-KW"/>
</dbReference>
<feature type="binding site" evidence="11">
    <location>
        <position position="15"/>
    </location>
    <ligand>
        <name>substrate</name>
    </ligand>
</feature>
<dbReference type="GO" id="GO:0005737">
    <property type="term" value="C:cytoplasm"/>
    <property type="evidence" value="ECO:0007669"/>
    <property type="project" value="TreeGrafter"/>
</dbReference>
<feature type="active site" description="Proton donor" evidence="10">
    <location>
        <position position="9"/>
    </location>
</feature>
<dbReference type="InterPro" id="IPR050582">
    <property type="entry name" value="HAD-like_SerB"/>
</dbReference>
<evidence type="ECO:0000256" key="1">
    <source>
        <dbReference type="ARBA" id="ARBA00005135"/>
    </source>
</evidence>
<evidence type="ECO:0000256" key="5">
    <source>
        <dbReference type="ARBA" id="ARBA00022801"/>
    </source>
</evidence>
<evidence type="ECO:0000256" key="11">
    <source>
        <dbReference type="PIRSR" id="PIRSR611863-2"/>
    </source>
</evidence>
<keyword evidence="5" id="KW-0378">Hydrolase</keyword>
<dbReference type="Proteomes" id="UP000189670">
    <property type="component" value="Unassembled WGS sequence"/>
</dbReference>
<dbReference type="NCBIfam" id="TIGR02137">
    <property type="entry name" value="HSK-PSP"/>
    <property type="match status" value="1"/>
</dbReference>
<dbReference type="Gene3D" id="3.40.50.1000">
    <property type="entry name" value="HAD superfamily/HAD-like"/>
    <property type="match status" value="1"/>
</dbReference>
<evidence type="ECO:0000256" key="3">
    <source>
        <dbReference type="ARBA" id="ARBA00022605"/>
    </source>
</evidence>
<dbReference type="Pfam" id="PF12710">
    <property type="entry name" value="HAD"/>
    <property type="match status" value="1"/>
</dbReference>
<dbReference type="InterPro" id="IPR023214">
    <property type="entry name" value="HAD_sf"/>
</dbReference>
<dbReference type="PANTHER" id="PTHR43344">
    <property type="entry name" value="PHOSPHOSERINE PHOSPHATASE"/>
    <property type="match status" value="1"/>
</dbReference>
<protein>
    <recommendedName>
        <fullName evidence="2">phosphoserine phosphatase</fullName>
        <ecNumber evidence="2">3.1.3.3</ecNumber>
    </recommendedName>
</protein>
<dbReference type="EC" id="3.1.3.3" evidence="2"/>
<evidence type="ECO:0000256" key="4">
    <source>
        <dbReference type="ARBA" id="ARBA00022723"/>
    </source>
</evidence>
<keyword evidence="7" id="KW-0718">Serine biosynthesis</keyword>
<gene>
    <name evidence="13" type="primary">thrH</name>
    <name evidence="13" type="ORF">OMM_00835</name>
</gene>
<evidence type="ECO:0000256" key="10">
    <source>
        <dbReference type="PIRSR" id="PIRSR611863-1"/>
    </source>
</evidence>
<evidence type="ECO:0000256" key="12">
    <source>
        <dbReference type="PIRSR" id="PIRSR611863-3"/>
    </source>
</evidence>
<dbReference type="GO" id="GO:0000287">
    <property type="term" value="F:magnesium ion binding"/>
    <property type="evidence" value="ECO:0007669"/>
    <property type="project" value="TreeGrafter"/>
</dbReference>
<feature type="binding site" evidence="12">
    <location>
        <position position="7"/>
    </location>
    <ligand>
        <name>Mg(2+)</name>
        <dbReference type="ChEBI" id="CHEBI:18420"/>
    </ligand>
</feature>
<dbReference type="InterPro" id="IPR036412">
    <property type="entry name" value="HAD-like_sf"/>
</dbReference>
<reference evidence="14" key="1">
    <citation type="submission" date="2012-11" db="EMBL/GenBank/DDBJ databases">
        <authorList>
            <person name="Lucero-Rivera Y.E."/>
            <person name="Tovar-Ramirez D."/>
        </authorList>
    </citation>
    <scope>NUCLEOTIDE SEQUENCE [LARGE SCALE GENOMIC DNA]</scope>
    <source>
        <strain evidence="14">Araruama</strain>
    </source>
</reference>
<keyword evidence="3" id="KW-0028">Amino-acid biosynthesis</keyword>
<dbReference type="EMBL" id="ATBP01000050">
    <property type="protein sequence ID" value="ETR73579.1"/>
    <property type="molecule type" value="Genomic_DNA"/>
</dbReference>
<sequence length="201" mass="22728">MNIVCCDLEGVFVPEIWINVAEKTGIDALRLTTRDISDYDVLMKKRLDILKQNQLKLSDIQAVITSMSPLPGAKAFLDGLREKTQVIIVSDTFDQFAGPLMAKLGRPTLFCNTLVVDDNDCIIDYRLRQQDGKKHVVDALKSLNFSVYAMGDSYNDISMLKQADAGFLFRPPENVIQEFPQFPVCTEYSEISKRLSEKRVL</sequence>
<dbReference type="InterPro" id="IPR011863">
    <property type="entry name" value="HSK-PSP"/>
</dbReference>
<comment type="catalytic activity">
    <reaction evidence="8">
        <text>O-phospho-L-serine + H2O = L-serine + phosphate</text>
        <dbReference type="Rhea" id="RHEA:21208"/>
        <dbReference type="ChEBI" id="CHEBI:15377"/>
        <dbReference type="ChEBI" id="CHEBI:33384"/>
        <dbReference type="ChEBI" id="CHEBI:43474"/>
        <dbReference type="ChEBI" id="CHEBI:57524"/>
        <dbReference type="EC" id="3.1.3.3"/>
    </reaction>
</comment>
<evidence type="ECO:0000256" key="6">
    <source>
        <dbReference type="ARBA" id="ARBA00022842"/>
    </source>
</evidence>
<feature type="binding site" evidence="11">
    <location>
        <begin position="90"/>
        <end position="91"/>
    </location>
    <ligand>
        <name>substrate</name>
    </ligand>
</feature>
<feature type="binding site" evidence="12">
    <location>
        <position position="152"/>
    </location>
    <ligand>
        <name>Mg(2+)</name>
        <dbReference type="ChEBI" id="CHEBI:18420"/>
    </ligand>
</feature>
<proteinExistence type="predicted"/>
<keyword evidence="4" id="KW-0479">Metal-binding</keyword>
<comment type="cofactor">
    <cofactor evidence="12">
        <name>Mg(2+)</name>
        <dbReference type="ChEBI" id="CHEBI:18420"/>
    </cofactor>
    <text evidence="12">Binds 1 Mg(2+) ion per subunit.</text>
</comment>
<evidence type="ECO:0000256" key="9">
    <source>
        <dbReference type="ARBA" id="ARBA00048523"/>
    </source>
</evidence>
<accession>A0A1V1PF97</accession>
<evidence type="ECO:0000256" key="2">
    <source>
        <dbReference type="ARBA" id="ARBA00012640"/>
    </source>
</evidence>